<evidence type="ECO:0000256" key="1">
    <source>
        <dbReference type="ARBA" id="ARBA00004651"/>
    </source>
</evidence>
<evidence type="ECO:0000256" key="5">
    <source>
        <dbReference type="ARBA" id="ARBA00022989"/>
    </source>
</evidence>
<comment type="caution">
    <text evidence="12">The sequence shown here is derived from an EMBL/GenBank/DDBJ whole genome shotgun (WGS) entry which is preliminary data.</text>
</comment>
<organism evidence="12 13">
    <name type="scientific">Epilithonimonas xixisoli</name>
    <dbReference type="NCBI Taxonomy" id="1476462"/>
    <lineage>
        <taxon>Bacteria</taxon>
        <taxon>Pseudomonadati</taxon>
        <taxon>Bacteroidota</taxon>
        <taxon>Flavobacteriia</taxon>
        <taxon>Flavobacteriales</taxon>
        <taxon>Weeksellaceae</taxon>
        <taxon>Chryseobacterium group</taxon>
        <taxon>Epilithonimonas</taxon>
    </lineage>
</organism>
<feature type="transmembrane region" description="Helical" evidence="11">
    <location>
        <begin position="5"/>
        <end position="21"/>
    </location>
</feature>
<keyword evidence="3" id="KW-0997">Cell inner membrane</keyword>
<comment type="similarity">
    <text evidence="9 11">Belongs to the fluoride channel Fluc/FEX (TC 1.A.43) family.</text>
</comment>
<keyword evidence="6 11" id="KW-0406">Ion transport</keyword>
<keyword evidence="4 11" id="KW-0812">Transmembrane</keyword>
<protein>
    <recommendedName>
        <fullName evidence="11">Fluoride-specific ion channel FluC</fullName>
    </recommendedName>
</protein>
<keyword evidence="2 11" id="KW-1003">Cell membrane</keyword>
<dbReference type="Pfam" id="PF02537">
    <property type="entry name" value="CRCB"/>
    <property type="match status" value="1"/>
</dbReference>
<proteinExistence type="inferred from homology"/>
<evidence type="ECO:0000256" key="7">
    <source>
        <dbReference type="ARBA" id="ARBA00023136"/>
    </source>
</evidence>
<evidence type="ECO:0000313" key="13">
    <source>
        <dbReference type="Proteomes" id="UP000295313"/>
    </source>
</evidence>
<dbReference type="AlphaFoldDB" id="A0A4V6QBS1"/>
<feature type="binding site" evidence="11">
    <location>
        <position position="76"/>
    </location>
    <ligand>
        <name>Na(+)</name>
        <dbReference type="ChEBI" id="CHEBI:29101"/>
        <note>structural</note>
    </ligand>
</feature>
<dbReference type="OrthoDB" id="9815830at2"/>
<dbReference type="EMBL" id="SOEO01000001">
    <property type="protein sequence ID" value="TDX86581.1"/>
    <property type="molecule type" value="Genomic_DNA"/>
</dbReference>
<comment type="activity regulation">
    <text evidence="11">Na(+) is not transported, but it plays an essential structural role and its presence is essential for fluoride channel function.</text>
</comment>
<feature type="transmembrane region" description="Helical" evidence="11">
    <location>
        <begin position="33"/>
        <end position="56"/>
    </location>
</feature>
<reference evidence="12 13" key="1">
    <citation type="submission" date="2019-03" db="EMBL/GenBank/DDBJ databases">
        <title>Genomic Encyclopedia of Type Strains, Phase III (KMG-III): the genomes of soil and plant-associated and newly described type strains.</title>
        <authorList>
            <person name="Whitman W."/>
        </authorList>
    </citation>
    <scope>NUCLEOTIDE SEQUENCE [LARGE SCALE GENOMIC DNA]</scope>
    <source>
        <strain evidence="12 13">CGMCC 1.12802</strain>
    </source>
</reference>
<dbReference type="RefSeq" id="WP_133943237.1">
    <property type="nucleotide sequence ID" value="NZ_SOEO01000001.1"/>
</dbReference>
<dbReference type="InterPro" id="IPR003691">
    <property type="entry name" value="FluC"/>
</dbReference>
<evidence type="ECO:0000256" key="2">
    <source>
        <dbReference type="ARBA" id="ARBA00022475"/>
    </source>
</evidence>
<keyword evidence="5 11" id="KW-1133">Transmembrane helix</keyword>
<dbReference type="GO" id="GO:0140114">
    <property type="term" value="P:cellular detoxification of fluoride"/>
    <property type="evidence" value="ECO:0007669"/>
    <property type="project" value="UniProtKB-UniRule"/>
</dbReference>
<keyword evidence="7 11" id="KW-0472">Membrane</keyword>
<evidence type="ECO:0000256" key="3">
    <source>
        <dbReference type="ARBA" id="ARBA00022519"/>
    </source>
</evidence>
<comment type="catalytic activity">
    <reaction evidence="10">
        <text>fluoride(in) = fluoride(out)</text>
        <dbReference type="Rhea" id="RHEA:76159"/>
        <dbReference type="ChEBI" id="CHEBI:17051"/>
    </reaction>
    <physiologicalReaction direction="left-to-right" evidence="10">
        <dbReference type="Rhea" id="RHEA:76160"/>
    </physiologicalReaction>
</comment>
<comment type="function">
    <text evidence="11">Fluoride-specific ion channel. Important for reducing fluoride concentration in the cell, thus reducing its toxicity.</text>
</comment>
<accession>A0A4V6QBS1</accession>
<comment type="subcellular location">
    <subcellularLocation>
        <location evidence="1 11">Cell membrane</location>
        <topology evidence="1 11">Multi-pass membrane protein</topology>
    </subcellularLocation>
</comment>
<dbReference type="PANTHER" id="PTHR28259">
    <property type="entry name" value="FLUORIDE EXPORT PROTEIN 1-RELATED"/>
    <property type="match status" value="1"/>
</dbReference>
<dbReference type="Proteomes" id="UP000295313">
    <property type="component" value="Unassembled WGS sequence"/>
</dbReference>
<dbReference type="GO" id="GO:0005886">
    <property type="term" value="C:plasma membrane"/>
    <property type="evidence" value="ECO:0007669"/>
    <property type="project" value="UniProtKB-SubCell"/>
</dbReference>
<feature type="binding site" evidence="11">
    <location>
        <position position="73"/>
    </location>
    <ligand>
        <name>Na(+)</name>
        <dbReference type="ChEBI" id="CHEBI:29101"/>
        <note>structural</note>
    </ligand>
</feature>
<evidence type="ECO:0000313" key="12">
    <source>
        <dbReference type="EMBL" id="TDX86581.1"/>
    </source>
</evidence>
<evidence type="ECO:0000256" key="11">
    <source>
        <dbReference type="HAMAP-Rule" id="MF_00454"/>
    </source>
</evidence>
<evidence type="ECO:0000256" key="9">
    <source>
        <dbReference type="ARBA" id="ARBA00035120"/>
    </source>
</evidence>
<evidence type="ECO:0000256" key="4">
    <source>
        <dbReference type="ARBA" id="ARBA00022692"/>
    </source>
</evidence>
<keyword evidence="11" id="KW-0915">Sodium</keyword>
<dbReference type="GO" id="GO:0062054">
    <property type="term" value="F:fluoride channel activity"/>
    <property type="evidence" value="ECO:0007669"/>
    <property type="project" value="UniProtKB-UniRule"/>
</dbReference>
<feature type="transmembrane region" description="Helical" evidence="11">
    <location>
        <begin position="63"/>
        <end position="82"/>
    </location>
</feature>
<keyword evidence="8 11" id="KW-0407">Ion channel</keyword>
<dbReference type="GO" id="GO:0046872">
    <property type="term" value="F:metal ion binding"/>
    <property type="evidence" value="ECO:0007669"/>
    <property type="project" value="UniProtKB-KW"/>
</dbReference>
<sequence>MRNLIYIFIGGGFGSVMRFLISEYTQKFWKMNAFPMGTFVVNITGCFLIGLLAAYFLKIDNSLKYLFITGVCGGYTTFSTFSAENFSLWQNGNYFILILYAFLSLIVGLLMVFLGFNLVRN</sequence>
<feature type="transmembrane region" description="Helical" evidence="11">
    <location>
        <begin position="94"/>
        <end position="119"/>
    </location>
</feature>
<keyword evidence="13" id="KW-1185">Reference proteome</keyword>
<evidence type="ECO:0000256" key="6">
    <source>
        <dbReference type="ARBA" id="ARBA00023065"/>
    </source>
</evidence>
<dbReference type="HAMAP" id="MF_00454">
    <property type="entry name" value="FluC"/>
    <property type="match status" value="1"/>
</dbReference>
<keyword evidence="11" id="KW-0479">Metal-binding</keyword>
<gene>
    <name evidence="11" type="primary">fluC</name>
    <name evidence="11" type="synonym">crcB</name>
    <name evidence="12" type="ORF">B0I22_0715</name>
</gene>
<name>A0A4V6QBS1_9FLAO</name>
<evidence type="ECO:0000256" key="10">
    <source>
        <dbReference type="ARBA" id="ARBA00035585"/>
    </source>
</evidence>
<keyword evidence="11" id="KW-0813">Transport</keyword>
<dbReference type="PANTHER" id="PTHR28259:SF1">
    <property type="entry name" value="FLUORIDE EXPORT PROTEIN 1-RELATED"/>
    <property type="match status" value="1"/>
</dbReference>
<dbReference type="NCBIfam" id="TIGR00494">
    <property type="entry name" value="crcB"/>
    <property type="match status" value="1"/>
</dbReference>
<evidence type="ECO:0000256" key="8">
    <source>
        <dbReference type="ARBA" id="ARBA00023303"/>
    </source>
</evidence>